<dbReference type="EMBL" id="CAFABE010000099">
    <property type="protein sequence ID" value="CAB4833677.1"/>
    <property type="molecule type" value="Genomic_DNA"/>
</dbReference>
<sequence length="279" mass="31540">MSDELKKSRPVEVIADAEPVALGSILLTLVEPHKGHEVEYNRWYERDHFYSGVMIGPYSFAGKRFVATKDLKKLRSPDSSAITGTPENGSYIAAYWVLDGYHDLWNKWSVRQVRQLHAKGRMFEHRDHVHTLLYHYEWSVLRDEGGVPIELALDHPYEGFVPVWIDAAEGVSQEELWGYLKDDLLPDLMNGSAAGLVGAFTPLPLLIDAPGDVPRQEASDDRVLLLFFLDCDPSEAWESVFEEGRRRLEASGKGTLVAQIPFKPTAPGTDRYTDQLWDA</sequence>
<organism evidence="3">
    <name type="scientific">freshwater metagenome</name>
    <dbReference type="NCBI Taxonomy" id="449393"/>
    <lineage>
        <taxon>unclassified sequences</taxon>
        <taxon>metagenomes</taxon>
        <taxon>ecological metagenomes</taxon>
    </lineage>
</organism>
<reference evidence="3" key="1">
    <citation type="submission" date="2020-05" db="EMBL/GenBank/DDBJ databases">
        <authorList>
            <person name="Chiriac C."/>
            <person name="Salcher M."/>
            <person name="Ghai R."/>
            <person name="Kavagutti S V."/>
        </authorList>
    </citation>
    <scope>NUCLEOTIDE SEQUENCE</scope>
</reference>
<protein>
    <submittedName>
        <fullName evidence="3">Unannotated protein</fullName>
    </submittedName>
</protein>
<proteinExistence type="predicted"/>
<evidence type="ECO:0000313" key="2">
    <source>
        <dbReference type="EMBL" id="CAB4860696.1"/>
    </source>
</evidence>
<accession>A0A6J7R4U6</accession>
<evidence type="ECO:0000313" key="3">
    <source>
        <dbReference type="EMBL" id="CAB5023749.1"/>
    </source>
</evidence>
<dbReference type="AlphaFoldDB" id="A0A6J7R4U6"/>
<evidence type="ECO:0000313" key="1">
    <source>
        <dbReference type="EMBL" id="CAB4833677.1"/>
    </source>
</evidence>
<name>A0A6J7R4U6_9ZZZZ</name>
<dbReference type="EMBL" id="CAFBLT010000001">
    <property type="protein sequence ID" value="CAB4860696.1"/>
    <property type="molecule type" value="Genomic_DNA"/>
</dbReference>
<dbReference type="EMBL" id="CAFBPM010000009">
    <property type="protein sequence ID" value="CAB5023749.1"/>
    <property type="molecule type" value="Genomic_DNA"/>
</dbReference>
<gene>
    <name evidence="1" type="ORF">UFOPK3164_01515</name>
    <name evidence="2" type="ORF">UFOPK3427_00168</name>
    <name evidence="3" type="ORF">UFOPK4112_01073</name>
</gene>